<feature type="transmembrane region" description="Helical" evidence="1">
    <location>
        <begin position="167"/>
        <end position="184"/>
    </location>
</feature>
<dbReference type="EMBL" id="CP019285">
    <property type="protein sequence ID" value="APW96970.1"/>
    <property type="molecule type" value="Genomic_DNA"/>
</dbReference>
<dbReference type="PANTHER" id="PTHR43471">
    <property type="entry name" value="ABC TRANSPORTER PERMEASE"/>
    <property type="match status" value="1"/>
</dbReference>
<evidence type="ECO:0000313" key="3">
    <source>
        <dbReference type="EMBL" id="EMA34684.1"/>
    </source>
</evidence>
<keyword evidence="4" id="KW-1185">Reference proteome</keyword>
<dbReference type="GO" id="GO:0005886">
    <property type="term" value="C:plasma membrane"/>
    <property type="evidence" value="ECO:0007669"/>
    <property type="project" value="UniProtKB-SubCell"/>
</dbReference>
<reference evidence="3 4" key="2">
    <citation type="journal article" date="2014" name="PLoS Genet.">
        <title>Phylogenetically driven sequencing of extremely halophilic archaea reveals strategies for static and dynamic osmo-response.</title>
        <authorList>
            <person name="Becker E.A."/>
            <person name="Seitzer P.M."/>
            <person name="Tritt A."/>
            <person name="Larsen D."/>
            <person name="Krusor M."/>
            <person name="Yao A.I."/>
            <person name="Wu D."/>
            <person name="Madern D."/>
            <person name="Eisen J.A."/>
            <person name="Darling A.E."/>
            <person name="Facciotti M.T."/>
        </authorList>
    </citation>
    <scope>NUCLEOTIDE SEQUENCE [LARGE SCALE GENOMIC DNA]</scope>
    <source>
        <strain evidence="3 4">AJ5</strain>
    </source>
</reference>
<dbReference type="PATRIC" id="fig|358396.7.peg.1453"/>
<keyword evidence="1" id="KW-1133">Transmembrane helix</keyword>
<feature type="transmembrane region" description="Helical" evidence="1">
    <location>
        <begin position="255"/>
        <end position="275"/>
    </location>
</feature>
<dbReference type="AlphaFoldDB" id="M0LQF9"/>
<keyword evidence="1" id="KW-0812">Transmembrane</keyword>
<feature type="transmembrane region" description="Helical" evidence="1">
    <location>
        <begin position="102"/>
        <end position="128"/>
    </location>
</feature>
<evidence type="ECO:0000256" key="1">
    <source>
        <dbReference type="SAM" id="Phobius"/>
    </source>
</evidence>
<evidence type="ECO:0000313" key="4">
    <source>
        <dbReference type="Proteomes" id="UP000011555"/>
    </source>
</evidence>
<dbReference type="EMBL" id="AOLZ01000031">
    <property type="protein sequence ID" value="EMA34684.1"/>
    <property type="molecule type" value="Genomic_DNA"/>
</dbReference>
<evidence type="ECO:0000313" key="5">
    <source>
        <dbReference type="Proteomes" id="UP000186547"/>
    </source>
</evidence>
<dbReference type="Proteomes" id="UP000011555">
    <property type="component" value="Unassembled WGS sequence"/>
</dbReference>
<dbReference type="PANTHER" id="PTHR43471:SF1">
    <property type="entry name" value="ABC TRANSPORTER PERMEASE PROTEIN NOSY-RELATED"/>
    <property type="match status" value="1"/>
</dbReference>
<feature type="transmembrane region" description="Helical" evidence="1">
    <location>
        <begin position="20"/>
        <end position="40"/>
    </location>
</feature>
<dbReference type="eggNOG" id="arCOG02438">
    <property type="taxonomic scope" value="Archaea"/>
</dbReference>
<protein>
    <submittedName>
        <fullName evidence="2">ABC transporter</fullName>
    </submittedName>
    <submittedName>
        <fullName evidence="3">ABC-2 type transporter</fullName>
    </submittedName>
</protein>
<dbReference type="GeneID" id="30920245"/>
<proteinExistence type="predicted"/>
<reference evidence="2" key="3">
    <citation type="submission" date="2017-01" db="EMBL/GenBank/DDBJ databases">
        <authorList>
            <person name="Mah S.A."/>
            <person name="Swanson W.J."/>
            <person name="Moy G.W."/>
            <person name="Vacquier V.D."/>
        </authorList>
    </citation>
    <scope>NUCLEOTIDE SEQUENCE</scope>
    <source>
        <strain evidence="2">AJ5</strain>
    </source>
</reference>
<gene>
    <name evidence="3" type="ORF">C445_07180</name>
    <name evidence="2" type="ORF">CHINAEXTREME_03935</name>
</gene>
<keyword evidence="1" id="KW-0472">Membrane</keyword>
<organism evidence="3 4">
    <name type="scientific">Natronobacterium lacisalsi AJ5</name>
    <dbReference type="NCBI Taxonomy" id="358396"/>
    <lineage>
        <taxon>Archaea</taxon>
        <taxon>Methanobacteriati</taxon>
        <taxon>Methanobacteriota</taxon>
        <taxon>Stenosarchaea group</taxon>
        <taxon>Halobacteria</taxon>
        <taxon>Halobacteriales</taxon>
        <taxon>Natrialbaceae</taxon>
        <taxon>Natronobacterium</taxon>
    </lineage>
</organism>
<dbReference type="GO" id="GO:0140359">
    <property type="term" value="F:ABC-type transporter activity"/>
    <property type="evidence" value="ECO:0007669"/>
    <property type="project" value="InterPro"/>
</dbReference>
<accession>M0LQF9</accession>
<name>M0LQF9_NATLA</name>
<sequence>MSVRTVVAKDFLDVRRAKTVWFVGGLYTSLIALLFAQVRLGTGGPSDARMAVWNMVVVGAAFIPAIALVAAYLAIAGERESGSIVSLLSTPVSRRDVVLGKYVSRAVVVAASLAVAFTIAAGLAAVWFPAFDPAVFAGTAALTTLYALAYVSVAIGVSASTATRARAMAGAIGFYFATNLVTLFDDVSGLAALEYVANELLGLGLGADAIQFLGILSNPTRAYLASTMLVLPAELTEAIGLPARESLSWYVQPEIAVVILFGWLVAPVAIGWYRFERADIT</sequence>
<dbReference type="Pfam" id="PF12679">
    <property type="entry name" value="ABC2_membrane_2"/>
    <property type="match status" value="1"/>
</dbReference>
<reference evidence="2 5" key="1">
    <citation type="journal article" date="2011" name="J. Bacteriol.">
        <title>Genome sequence of Halobiforma lacisalsi AJ5, an extremely halophilic archaeon which harbors a bop gene.</title>
        <authorList>
            <person name="Jiang X."/>
            <person name="Wang S."/>
            <person name="Cheng H."/>
            <person name="Huo Y."/>
            <person name="Zhang X."/>
            <person name="Zhu X."/>
            <person name="Han X."/>
            <person name="Ni P."/>
            <person name="Wu M."/>
        </authorList>
    </citation>
    <scope>NUCLEOTIDE SEQUENCE [LARGE SCALE GENOMIC DNA]</scope>
    <source>
        <strain evidence="2 5">AJ5</strain>
    </source>
</reference>
<dbReference type="RefSeq" id="WP_007141167.1">
    <property type="nucleotide sequence ID" value="NZ_AOLZ01000031.1"/>
</dbReference>
<dbReference type="STRING" id="358396.CHINAEXTREME_03935"/>
<feature type="transmembrane region" description="Helical" evidence="1">
    <location>
        <begin position="52"/>
        <end position="75"/>
    </location>
</feature>
<dbReference type="KEGG" id="hlc:CHINAEXTREME03935"/>
<evidence type="ECO:0000313" key="2">
    <source>
        <dbReference type="EMBL" id="APW96970.1"/>
    </source>
</evidence>
<dbReference type="Proteomes" id="UP000186547">
    <property type="component" value="Chromosome"/>
</dbReference>
<feature type="transmembrane region" description="Helical" evidence="1">
    <location>
        <begin position="134"/>
        <end position="155"/>
    </location>
</feature>